<dbReference type="AlphaFoldDB" id="A0A9P7EI75"/>
<gene>
    <name evidence="1" type="ORF">BJ212DRAFT_1333278</name>
</gene>
<proteinExistence type="predicted"/>
<dbReference type="OrthoDB" id="2692335at2759"/>
<sequence length="161" mass="18327">MSYRHHILTPSPYPGIWVWISWCSSLLWLPRSSRQFMEAILPRRLDNGMRRSSFSLFPSSHPPNTTYPSSTSRSHRPLSILDLQATSTFHQEGCRSLQMVISIRHLQRVLDAFPSVRQVPKTDNSTIHVISDRVQKSNVIAVSVCPGLSRSDTIALLLTQF</sequence>
<name>A0A9P7EI75_9AGAM</name>
<dbReference type="RefSeq" id="XP_041196492.1">
    <property type="nucleotide sequence ID" value="XM_041334841.1"/>
</dbReference>
<keyword evidence="2" id="KW-1185">Reference proteome</keyword>
<dbReference type="Proteomes" id="UP000807769">
    <property type="component" value="Unassembled WGS sequence"/>
</dbReference>
<accession>A0A9P7EI75</accession>
<dbReference type="EMBL" id="JABBWG010000006">
    <property type="protein sequence ID" value="KAG1821752.1"/>
    <property type="molecule type" value="Genomic_DNA"/>
</dbReference>
<comment type="caution">
    <text evidence="1">The sequence shown here is derived from an EMBL/GenBank/DDBJ whole genome shotgun (WGS) entry which is preliminary data.</text>
</comment>
<evidence type="ECO:0000313" key="2">
    <source>
        <dbReference type="Proteomes" id="UP000807769"/>
    </source>
</evidence>
<protein>
    <submittedName>
        <fullName evidence="1">Uncharacterized protein</fullName>
    </submittedName>
</protein>
<dbReference type="GeneID" id="64628858"/>
<organism evidence="1 2">
    <name type="scientific">Suillus subaureus</name>
    <dbReference type="NCBI Taxonomy" id="48587"/>
    <lineage>
        <taxon>Eukaryota</taxon>
        <taxon>Fungi</taxon>
        <taxon>Dikarya</taxon>
        <taxon>Basidiomycota</taxon>
        <taxon>Agaricomycotina</taxon>
        <taxon>Agaricomycetes</taxon>
        <taxon>Agaricomycetidae</taxon>
        <taxon>Boletales</taxon>
        <taxon>Suillineae</taxon>
        <taxon>Suillaceae</taxon>
        <taxon>Suillus</taxon>
    </lineage>
</organism>
<reference evidence="1" key="1">
    <citation type="journal article" date="2020" name="New Phytol.">
        <title>Comparative genomics reveals dynamic genome evolution in host specialist ectomycorrhizal fungi.</title>
        <authorList>
            <person name="Lofgren L.A."/>
            <person name="Nguyen N.H."/>
            <person name="Vilgalys R."/>
            <person name="Ruytinx J."/>
            <person name="Liao H.L."/>
            <person name="Branco S."/>
            <person name="Kuo A."/>
            <person name="LaButti K."/>
            <person name="Lipzen A."/>
            <person name="Andreopoulos W."/>
            <person name="Pangilinan J."/>
            <person name="Riley R."/>
            <person name="Hundley H."/>
            <person name="Na H."/>
            <person name="Barry K."/>
            <person name="Grigoriev I.V."/>
            <person name="Stajich J.E."/>
            <person name="Kennedy P.G."/>
        </authorList>
    </citation>
    <scope>NUCLEOTIDE SEQUENCE</scope>
    <source>
        <strain evidence="1">MN1</strain>
    </source>
</reference>
<evidence type="ECO:0000313" key="1">
    <source>
        <dbReference type="EMBL" id="KAG1821752.1"/>
    </source>
</evidence>